<gene>
    <name evidence="2" type="ORF">E2562_018935</name>
</gene>
<evidence type="ECO:0000313" key="2">
    <source>
        <dbReference type="EMBL" id="KAF0912678.1"/>
    </source>
</evidence>
<keyword evidence="3" id="KW-1185">Reference proteome</keyword>
<evidence type="ECO:0000256" key="1">
    <source>
        <dbReference type="SAM" id="Phobius"/>
    </source>
</evidence>
<keyword evidence="1" id="KW-1133">Transmembrane helix</keyword>
<feature type="transmembrane region" description="Helical" evidence="1">
    <location>
        <begin position="20"/>
        <end position="39"/>
    </location>
</feature>
<protein>
    <submittedName>
        <fullName evidence="2">Uncharacterized protein</fullName>
    </submittedName>
</protein>
<dbReference type="EMBL" id="SPHZ02000006">
    <property type="protein sequence ID" value="KAF0912678.1"/>
    <property type="molecule type" value="Genomic_DNA"/>
</dbReference>
<dbReference type="AlphaFoldDB" id="A0A6G1DJ87"/>
<sequence>MPSSNGIASSKVTLLPPSPVVTVPLALSLLLASPNLAILSRGGTRSGKREVKVSIFSDHGDGSATDFSRGTTPQCGHLTPPLGLPLVFTVATLSWSAVEYRDRL</sequence>
<accession>A0A6G1DJ87</accession>
<keyword evidence="1" id="KW-0812">Transmembrane</keyword>
<keyword evidence="1" id="KW-0472">Membrane</keyword>
<comment type="caution">
    <text evidence="2">The sequence shown here is derived from an EMBL/GenBank/DDBJ whole genome shotgun (WGS) entry which is preliminary data.</text>
</comment>
<organism evidence="2 3">
    <name type="scientific">Oryza meyeriana var. granulata</name>
    <dbReference type="NCBI Taxonomy" id="110450"/>
    <lineage>
        <taxon>Eukaryota</taxon>
        <taxon>Viridiplantae</taxon>
        <taxon>Streptophyta</taxon>
        <taxon>Embryophyta</taxon>
        <taxon>Tracheophyta</taxon>
        <taxon>Spermatophyta</taxon>
        <taxon>Magnoliopsida</taxon>
        <taxon>Liliopsida</taxon>
        <taxon>Poales</taxon>
        <taxon>Poaceae</taxon>
        <taxon>BOP clade</taxon>
        <taxon>Oryzoideae</taxon>
        <taxon>Oryzeae</taxon>
        <taxon>Oryzinae</taxon>
        <taxon>Oryza</taxon>
        <taxon>Oryza meyeriana</taxon>
    </lineage>
</organism>
<evidence type="ECO:0000313" key="3">
    <source>
        <dbReference type="Proteomes" id="UP000479710"/>
    </source>
</evidence>
<reference evidence="2 3" key="1">
    <citation type="submission" date="2019-11" db="EMBL/GenBank/DDBJ databases">
        <title>Whole genome sequence of Oryza granulata.</title>
        <authorList>
            <person name="Li W."/>
        </authorList>
    </citation>
    <scope>NUCLEOTIDE SEQUENCE [LARGE SCALE GENOMIC DNA]</scope>
    <source>
        <strain evidence="3">cv. Menghai</strain>
        <tissue evidence="2">Leaf</tissue>
    </source>
</reference>
<dbReference type="Proteomes" id="UP000479710">
    <property type="component" value="Unassembled WGS sequence"/>
</dbReference>
<name>A0A6G1DJ87_9ORYZ</name>
<proteinExistence type="predicted"/>